<keyword evidence="5 8" id="KW-1133">Transmembrane helix</keyword>
<keyword evidence="3 8" id="KW-0812">Transmembrane</keyword>
<dbReference type="GO" id="GO:0045436">
    <property type="term" value="F:lycopene beta cyclase activity"/>
    <property type="evidence" value="ECO:0007669"/>
    <property type="project" value="UniProtKB-ARBA"/>
</dbReference>
<comment type="subcellular location">
    <subcellularLocation>
        <location evidence="1">Membrane</location>
        <topology evidence="1">Multi-pass membrane protein</topology>
    </subcellularLocation>
</comment>
<keyword evidence="4" id="KW-0125">Carotenoid biosynthesis</keyword>
<dbReference type="NCBIfam" id="TIGR03462">
    <property type="entry name" value="CarR_dom_SF"/>
    <property type="match status" value="1"/>
</dbReference>
<feature type="transmembrane region" description="Helical" evidence="8">
    <location>
        <begin position="74"/>
        <end position="91"/>
    </location>
</feature>
<evidence type="ECO:0000256" key="2">
    <source>
        <dbReference type="ARBA" id="ARBA00004829"/>
    </source>
</evidence>
<feature type="transmembrane region" description="Helical" evidence="8">
    <location>
        <begin position="30"/>
        <end position="54"/>
    </location>
</feature>
<evidence type="ECO:0000256" key="3">
    <source>
        <dbReference type="ARBA" id="ARBA00022692"/>
    </source>
</evidence>
<name>A0A6J6BL37_9ZZZZ</name>
<dbReference type="EMBL" id="CAEZSH010000069">
    <property type="protein sequence ID" value="CAB4539840.1"/>
    <property type="molecule type" value="Genomic_DNA"/>
</dbReference>
<proteinExistence type="predicted"/>
<evidence type="ECO:0000259" key="9">
    <source>
        <dbReference type="Pfam" id="PF18916"/>
    </source>
</evidence>
<dbReference type="InterPro" id="IPR017825">
    <property type="entry name" value="Lycopene_cyclase_dom"/>
</dbReference>
<protein>
    <submittedName>
        <fullName evidence="10">Unannotated protein</fullName>
    </submittedName>
</protein>
<dbReference type="GO" id="GO:0016872">
    <property type="term" value="F:intramolecular lyase activity"/>
    <property type="evidence" value="ECO:0007669"/>
    <property type="project" value="InterPro"/>
</dbReference>
<evidence type="ECO:0000256" key="6">
    <source>
        <dbReference type="ARBA" id="ARBA00023136"/>
    </source>
</evidence>
<dbReference type="Pfam" id="PF18916">
    <property type="entry name" value="Lycopene_cyc"/>
    <property type="match status" value="1"/>
</dbReference>
<dbReference type="GO" id="GO:0016120">
    <property type="term" value="P:carotene biosynthetic process"/>
    <property type="evidence" value="ECO:0007669"/>
    <property type="project" value="UniProtKB-ARBA"/>
</dbReference>
<reference evidence="10" key="1">
    <citation type="submission" date="2020-05" db="EMBL/GenBank/DDBJ databases">
        <authorList>
            <person name="Chiriac C."/>
            <person name="Salcher M."/>
            <person name="Ghai R."/>
            <person name="Kavagutti S V."/>
        </authorList>
    </citation>
    <scope>NUCLEOTIDE SEQUENCE</scope>
</reference>
<dbReference type="AlphaFoldDB" id="A0A6J6BL37"/>
<evidence type="ECO:0000256" key="5">
    <source>
        <dbReference type="ARBA" id="ARBA00022989"/>
    </source>
</evidence>
<comment type="pathway">
    <text evidence="2">Carotenoid biosynthesis.</text>
</comment>
<evidence type="ECO:0000256" key="8">
    <source>
        <dbReference type="SAM" id="Phobius"/>
    </source>
</evidence>
<dbReference type="GO" id="GO:0016117">
    <property type="term" value="P:carotenoid biosynthetic process"/>
    <property type="evidence" value="ECO:0007669"/>
    <property type="project" value="UniProtKB-KW"/>
</dbReference>
<evidence type="ECO:0000256" key="4">
    <source>
        <dbReference type="ARBA" id="ARBA00022746"/>
    </source>
</evidence>
<feature type="transmembrane region" description="Helical" evidence="8">
    <location>
        <begin position="6"/>
        <end position="23"/>
    </location>
</feature>
<evidence type="ECO:0000256" key="7">
    <source>
        <dbReference type="ARBA" id="ARBA00023235"/>
    </source>
</evidence>
<evidence type="ECO:0000313" key="10">
    <source>
        <dbReference type="EMBL" id="CAB4539840.1"/>
    </source>
</evidence>
<keyword evidence="6 8" id="KW-0472">Membrane</keyword>
<accession>A0A6J6BL37</accession>
<gene>
    <name evidence="10" type="ORF">UFOPK1410_00644</name>
</gene>
<feature type="domain" description="Lycopene cyclase" evidence="9">
    <location>
        <begin position="2"/>
        <end position="84"/>
    </location>
</feature>
<keyword evidence="7" id="KW-0413">Isomerase</keyword>
<dbReference type="GO" id="GO:0016020">
    <property type="term" value="C:membrane"/>
    <property type="evidence" value="ECO:0007669"/>
    <property type="project" value="UniProtKB-SubCell"/>
</dbReference>
<organism evidence="10">
    <name type="scientific">freshwater metagenome</name>
    <dbReference type="NCBI Taxonomy" id="449393"/>
    <lineage>
        <taxon>unclassified sequences</taxon>
        <taxon>metagenomes</taxon>
        <taxon>ecological metagenomes</taxon>
    </lineage>
</organism>
<evidence type="ECO:0000256" key="1">
    <source>
        <dbReference type="ARBA" id="ARBA00004141"/>
    </source>
</evidence>
<sequence>MTYLLVNAAFMVLAGLIALPLLWGTRMRAITLTLLALLAVTVVGDNLIILFEIVAYDPEKIVGLMIGLAPIEDFAYSVVAAALVPGIWLALERRRK</sequence>